<evidence type="ECO:0000313" key="2">
    <source>
        <dbReference type="Proteomes" id="UP001152321"/>
    </source>
</evidence>
<gene>
    <name evidence="1" type="ORF">NWE73_06990</name>
</gene>
<sequence>MRKKALAAIEKHGILLVYPIQNQKDPASLWYNLFPRTPMRWEWDAGGDHKVSDLWLLKEELSRSNLVVYTKWYQNRATFFSKEVFVNMIAYLRSDSPLSNESTTILEALEMDSPLSTKQIKEAAELQGKFMEAAYNRAMKALWQRLLVVAWGEVEDSSFPSLAVGATKNIYEDLWNEAARISPKQAEAFLNSKFTSDNKFWKFAQKIRKTF</sequence>
<accession>A0ABT6DH11</accession>
<evidence type="ECO:0000313" key="1">
    <source>
        <dbReference type="EMBL" id="MDG0816102.1"/>
    </source>
</evidence>
<dbReference type="EMBL" id="JANRMI010000002">
    <property type="protein sequence ID" value="MDG0816102.1"/>
    <property type="molecule type" value="Genomic_DNA"/>
</dbReference>
<proteinExistence type="predicted"/>
<dbReference type="InterPro" id="IPR056298">
    <property type="entry name" value="AlkZ-rel"/>
</dbReference>
<name>A0ABT6DH11_9BACT</name>
<keyword evidence="2" id="KW-1185">Reference proteome</keyword>
<organism evidence="1 2">
    <name type="scientific">Bdellovibrio svalbardensis</name>
    <dbReference type="NCBI Taxonomy" id="2972972"/>
    <lineage>
        <taxon>Bacteria</taxon>
        <taxon>Pseudomonadati</taxon>
        <taxon>Bdellovibrionota</taxon>
        <taxon>Bdellovibrionia</taxon>
        <taxon>Bdellovibrionales</taxon>
        <taxon>Pseudobdellovibrionaceae</taxon>
        <taxon>Bdellovibrio</taxon>
    </lineage>
</organism>
<comment type="caution">
    <text evidence="1">The sequence shown here is derived from an EMBL/GenBank/DDBJ whole genome shotgun (WGS) entry which is preliminary data.</text>
</comment>
<dbReference type="Pfam" id="PF24741">
    <property type="entry name" value="AlkZ-rel"/>
    <property type="match status" value="1"/>
</dbReference>
<dbReference type="Proteomes" id="UP001152321">
    <property type="component" value="Unassembled WGS sequence"/>
</dbReference>
<reference evidence="1" key="1">
    <citation type="submission" date="2022-08" db="EMBL/GenBank/DDBJ databases">
        <title>Novel Bdellovibrio Species Isolated from Svalbard: Designation Bdellovibrio svalbardensis.</title>
        <authorList>
            <person name="Mitchell R.J."/>
            <person name="Choi S.Y."/>
        </authorList>
    </citation>
    <scope>NUCLEOTIDE SEQUENCE</scope>
    <source>
        <strain evidence="1">PAP01</strain>
    </source>
</reference>
<protein>
    <submittedName>
        <fullName evidence="1">Uncharacterized protein</fullName>
    </submittedName>
</protein>
<dbReference type="RefSeq" id="WP_277577580.1">
    <property type="nucleotide sequence ID" value="NZ_JANRMI010000002.1"/>
</dbReference>